<evidence type="ECO:0000313" key="5">
    <source>
        <dbReference type="Proteomes" id="UP000006727"/>
    </source>
</evidence>
<dbReference type="GeneID" id="112274654"/>
<dbReference type="OrthoDB" id="436496at2759"/>
<dbReference type="PaxDb" id="3218-PP1S100_24V6.1"/>
<keyword evidence="1" id="KW-0175">Coiled coil</keyword>
<feature type="region of interest" description="Disordered" evidence="2">
    <location>
        <begin position="276"/>
        <end position="340"/>
    </location>
</feature>
<evidence type="ECO:0000256" key="1">
    <source>
        <dbReference type="SAM" id="Coils"/>
    </source>
</evidence>
<dbReference type="KEGG" id="ppp:112274654"/>
<dbReference type="InterPro" id="IPR038939">
    <property type="entry name" value="PDV1/PDV2"/>
</dbReference>
<dbReference type="Gramene" id="Pp3c22_17090V3.2">
    <property type="protein sequence ID" value="Pp3c22_17090V3.2"/>
    <property type="gene ID" value="Pp3c22_17090"/>
</dbReference>
<reference evidence="3 5" key="2">
    <citation type="journal article" date="2018" name="Plant J.">
        <title>The Physcomitrella patens chromosome-scale assembly reveals moss genome structure and evolution.</title>
        <authorList>
            <person name="Lang D."/>
            <person name="Ullrich K.K."/>
            <person name="Murat F."/>
            <person name="Fuchs J."/>
            <person name="Jenkins J."/>
            <person name="Haas F.B."/>
            <person name="Piednoel M."/>
            <person name="Gundlach H."/>
            <person name="Van Bel M."/>
            <person name="Meyberg R."/>
            <person name="Vives C."/>
            <person name="Morata J."/>
            <person name="Symeonidi A."/>
            <person name="Hiss M."/>
            <person name="Muchero W."/>
            <person name="Kamisugi Y."/>
            <person name="Saleh O."/>
            <person name="Blanc G."/>
            <person name="Decker E.L."/>
            <person name="van Gessel N."/>
            <person name="Grimwood J."/>
            <person name="Hayes R.D."/>
            <person name="Graham S.W."/>
            <person name="Gunter L.E."/>
            <person name="McDaniel S.F."/>
            <person name="Hoernstein S.N.W."/>
            <person name="Larsson A."/>
            <person name="Li F.W."/>
            <person name="Perroud P.F."/>
            <person name="Phillips J."/>
            <person name="Ranjan P."/>
            <person name="Rokshar D.S."/>
            <person name="Rothfels C.J."/>
            <person name="Schneider L."/>
            <person name="Shu S."/>
            <person name="Stevenson D.W."/>
            <person name="Thummler F."/>
            <person name="Tillich M."/>
            <person name="Villarreal Aguilar J.C."/>
            <person name="Widiez T."/>
            <person name="Wong G.K."/>
            <person name="Wymore A."/>
            <person name="Zhang Y."/>
            <person name="Zimmer A.D."/>
            <person name="Quatrano R.S."/>
            <person name="Mayer K.F.X."/>
            <person name="Goodstein D."/>
            <person name="Casacuberta J.M."/>
            <person name="Vandepoele K."/>
            <person name="Reski R."/>
            <person name="Cuming A.C."/>
            <person name="Tuskan G.A."/>
            <person name="Maumus F."/>
            <person name="Salse J."/>
            <person name="Schmutz J."/>
            <person name="Rensing S.A."/>
        </authorList>
    </citation>
    <scope>NUCLEOTIDE SEQUENCE [LARGE SCALE GENOMIC DNA]</scope>
    <source>
        <strain evidence="4 5">cv. Gransden 2004</strain>
    </source>
</reference>
<dbReference type="Gramene" id="Pp3c22_17090V3.1">
    <property type="protein sequence ID" value="Pp3c22_17090V3.1"/>
    <property type="gene ID" value="Pp3c22_17090"/>
</dbReference>
<evidence type="ECO:0000313" key="4">
    <source>
        <dbReference type="EnsemblPlants" id="Pp3c22_17090V3.1"/>
    </source>
</evidence>
<feature type="coiled-coil region" evidence="1">
    <location>
        <begin position="65"/>
        <end position="117"/>
    </location>
</feature>
<dbReference type="EMBL" id="ABEU02000022">
    <property type="protein sequence ID" value="PNR30927.1"/>
    <property type="molecule type" value="Genomic_DNA"/>
</dbReference>
<gene>
    <name evidence="4" type="primary">LOC112274654</name>
    <name evidence="3" type="ORF">PHYPA_027243</name>
</gene>
<keyword evidence="5" id="KW-1185">Reference proteome</keyword>
<dbReference type="RefSeq" id="XP_024360080.1">
    <property type="nucleotide sequence ID" value="XM_024504312.2"/>
</dbReference>
<dbReference type="Proteomes" id="UP000006727">
    <property type="component" value="Chromosome 22"/>
</dbReference>
<feature type="compositionally biased region" description="Low complexity" evidence="2">
    <location>
        <begin position="293"/>
        <end position="308"/>
    </location>
</feature>
<evidence type="ECO:0000256" key="2">
    <source>
        <dbReference type="SAM" id="MobiDB-lite"/>
    </source>
</evidence>
<dbReference type="GO" id="GO:0010020">
    <property type="term" value="P:chloroplast fission"/>
    <property type="evidence" value="ECO:0007669"/>
    <property type="project" value="InterPro"/>
</dbReference>
<evidence type="ECO:0000313" key="3">
    <source>
        <dbReference type="EMBL" id="PNR30927.1"/>
    </source>
</evidence>
<dbReference type="AlphaFoldDB" id="A0A2K1INT5"/>
<dbReference type="PANTHER" id="PTHR33600:SF3">
    <property type="entry name" value="PLASTID DIVISION PROTEIN PDV2"/>
    <property type="match status" value="1"/>
</dbReference>
<accession>A0A2K1INT5</accession>
<reference evidence="4" key="3">
    <citation type="submission" date="2020-12" db="UniProtKB">
        <authorList>
            <consortium name="EnsemblPlants"/>
        </authorList>
    </citation>
    <scope>IDENTIFICATION</scope>
</reference>
<dbReference type="FunCoup" id="A0A2K1INT5">
    <property type="interactions" value="936"/>
</dbReference>
<sequence>MAMEPDDIGVVMTRASELHASICDAIERVSQSRHLGDGLLDNGAAYDDDEAGVGGSSFEEEVRSLECIRDALEVLETQLESLQSVQQQQRIRKDAALAELEESRRVLLQRLKEHHGREMQVVEEAMTFAGEPVKKTDDLPLPPYLHPVSHSIYSESPVFRSVKAEKPSLVKQLDDRSSFNDGLFLIDEPVSDSEAVNTGMGTESAAEKRIEMLTDVGSDMTTDTRAADMSTTTHRGEATSASPGGLSRVFSGMITFTGKVLLVAVSVVAIFAASEFNPKSPNPRKSSDEVEPRPAAAPQQQLHLQTAPRPVSEPATRPDPRSEPRSRPTPIFECPPGYKRIEDDGVVKCIVKERVELPFPRGLKTPDVLHGRG</sequence>
<protein>
    <submittedName>
        <fullName evidence="3 4">Uncharacterized protein</fullName>
    </submittedName>
</protein>
<dbReference type="STRING" id="3218.A0A2K1INT5"/>
<name>A0A2K1INT5_PHYPA</name>
<dbReference type="EnsemblPlants" id="Pp3c22_17090V3.2">
    <property type="protein sequence ID" value="Pp3c22_17090V3.2"/>
    <property type="gene ID" value="Pp3c22_17090"/>
</dbReference>
<proteinExistence type="predicted"/>
<dbReference type="EnsemblPlants" id="Pp3c22_17090V3.1">
    <property type="protein sequence ID" value="Pp3c22_17090V3.1"/>
    <property type="gene ID" value="Pp3c22_17090"/>
</dbReference>
<reference evidence="3 5" key="1">
    <citation type="journal article" date="2008" name="Science">
        <title>The Physcomitrella genome reveals evolutionary insights into the conquest of land by plants.</title>
        <authorList>
            <person name="Rensing S."/>
            <person name="Lang D."/>
            <person name="Zimmer A."/>
            <person name="Terry A."/>
            <person name="Salamov A."/>
            <person name="Shapiro H."/>
            <person name="Nishiyama T."/>
            <person name="Perroud P.-F."/>
            <person name="Lindquist E."/>
            <person name="Kamisugi Y."/>
            <person name="Tanahashi T."/>
            <person name="Sakakibara K."/>
            <person name="Fujita T."/>
            <person name="Oishi K."/>
            <person name="Shin-I T."/>
            <person name="Kuroki Y."/>
            <person name="Toyoda A."/>
            <person name="Suzuki Y."/>
            <person name="Hashimoto A."/>
            <person name="Yamaguchi K."/>
            <person name="Sugano A."/>
            <person name="Kohara Y."/>
            <person name="Fujiyama A."/>
            <person name="Anterola A."/>
            <person name="Aoki S."/>
            <person name="Ashton N."/>
            <person name="Barbazuk W.B."/>
            <person name="Barker E."/>
            <person name="Bennetzen J."/>
            <person name="Bezanilla M."/>
            <person name="Blankenship R."/>
            <person name="Cho S.H."/>
            <person name="Dutcher S."/>
            <person name="Estelle M."/>
            <person name="Fawcett J.A."/>
            <person name="Gundlach H."/>
            <person name="Hanada K."/>
            <person name="Heyl A."/>
            <person name="Hicks K.A."/>
            <person name="Hugh J."/>
            <person name="Lohr M."/>
            <person name="Mayer K."/>
            <person name="Melkozernov A."/>
            <person name="Murata T."/>
            <person name="Nelson D."/>
            <person name="Pils B."/>
            <person name="Prigge M."/>
            <person name="Reiss B."/>
            <person name="Renner T."/>
            <person name="Rombauts S."/>
            <person name="Rushton P."/>
            <person name="Sanderfoot A."/>
            <person name="Schween G."/>
            <person name="Shiu S.-H."/>
            <person name="Stueber K."/>
            <person name="Theodoulou F.L."/>
            <person name="Tu H."/>
            <person name="Van de Peer Y."/>
            <person name="Verrier P.J."/>
            <person name="Waters E."/>
            <person name="Wood A."/>
            <person name="Yang L."/>
            <person name="Cove D."/>
            <person name="Cuming A."/>
            <person name="Hasebe M."/>
            <person name="Lucas S."/>
            <person name="Mishler D.B."/>
            <person name="Reski R."/>
            <person name="Grigoriev I."/>
            <person name="Quatrano R.S."/>
            <person name="Boore J.L."/>
        </authorList>
    </citation>
    <scope>NUCLEOTIDE SEQUENCE [LARGE SCALE GENOMIC DNA]</scope>
    <source>
        <strain evidence="4 5">cv. Gransden 2004</strain>
    </source>
</reference>
<dbReference type="PANTHER" id="PTHR33600">
    <property type="entry name" value="PLASTID DIVISION PROTEIN PDV2"/>
    <property type="match status" value="1"/>
</dbReference>
<organism evidence="3">
    <name type="scientific">Physcomitrium patens</name>
    <name type="common">Spreading-leaved earth moss</name>
    <name type="synonym">Physcomitrella patens</name>
    <dbReference type="NCBI Taxonomy" id="3218"/>
    <lineage>
        <taxon>Eukaryota</taxon>
        <taxon>Viridiplantae</taxon>
        <taxon>Streptophyta</taxon>
        <taxon>Embryophyta</taxon>
        <taxon>Bryophyta</taxon>
        <taxon>Bryophytina</taxon>
        <taxon>Bryopsida</taxon>
        <taxon>Funariidae</taxon>
        <taxon>Funariales</taxon>
        <taxon>Funariaceae</taxon>
        <taxon>Physcomitrium</taxon>
    </lineage>
</organism>
<feature type="compositionally biased region" description="Basic and acidic residues" evidence="2">
    <location>
        <begin position="316"/>
        <end position="326"/>
    </location>
</feature>